<dbReference type="SUPFAM" id="SSF54593">
    <property type="entry name" value="Glyoxalase/Bleomycin resistance protein/Dihydroxybiphenyl dioxygenase"/>
    <property type="match status" value="1"/>
</dbReference>
<gene>
    <name evidence="2" type="ORF">SCFA_890046</name>
</gene>
<organism evidence="2">
    <name type="scientific">anaerobic digester metagenome</name>
    <dbReference type="NCBI Taxonomy" id="1263854"/>
    <lineage>
        <taxon>unclassified sequences</taxon>
        <taxon>metagenomes</taxon>
        <taxon>ecological metagenomes</taxon>
    </lineage>
</organism>
<proteinExistence type="predicted"/>
<dbReference type="InterPro" id="IPR037523">
    <property type="entry name" value="VOC_core"/>
</dbReference>
<name>A0A485M705_9ZZZZ</name>
<accession>A0A485M705</accession>
<feature type="domain" description="VOC" evidence="1">
    <location>
        <begin position="32"/>
        <end position="172"/>
    </location>
</feature>
<dbReference type="InterPro" id="IPR029068">
    <property type="entry name" value="Glyas_Bleomycin-R_OHBP_Dase"/>
</dbReference>
<dbReference type="PROSITE" id="PS51819">
    <property type="entry name" value="VOC"/>
    <property type="match status" value="1"/>
</dbReference>
<evidence type="ECO:0000313" key="2">
    <source>
        <dbReference type="EMBL" id="VFU18716.1"/>
    </source>
</evidence>
<dbReference type="Gene3D" id="3.10.180.10">
    <property type="entry name" value="2,3-Dihydroxybiphenyl 1,2-Dioxygenase, domain 1"/>
    <property type="match status" value="1"/>
</dbReference>
<evidence type="ECO:0000259" key="1">
    <source>
        <dbReference type="PROSITE" id="PS51819"/>
    </source>
</evidence>
<dbReference type="EMBL" id="CAADRM010000157">
    <property type="protein sequence ID" value="VFU18716.1"/>
    <property type="molecule type" value="Genomic_DNA"/>
</dbReference>
<protein>
    <recommendedName>
        <fullName evidence="1">VOC domain-containing protein</fullName>
    </recommendedName>
</protein>
<sequence>MILFQDLLAGGDLSVSARKLAGDFKQRFALPEVHQLGLVVPDVEDAARELEAKGIGPFFIAGGSPDFWYERGEPRKFTGKMGLAVCDGLEIELLEPGTGSDFYAQSVDKEGRPVVQHLGFLVSDVDIWASVLAQAGYPVWVKGRLSAWPTSTRFAYMDTVRDAGLVIEFISWRLLGLPFRPLPGLYHTLGRIQKFTGKRTIYL</sequence>
<reference evidence="2" key="1">
    <citation type="submission" date="2019-03" db="EMBL/GenBank/DDBJ databases">
        <authorList>
            <person name="Hao L."/>
        </authorList>
    </citation>
    <scope>NUCLEOTIDE SEQUENCE</scope>
</reference>
<dbReference type="Pfam" id="PF13669">
    <property type="entry name" value="Glyoxalase_4"/>
    <property type="match status" value="1"/>
</dbReference>
<dbReference type="AlphaFoldDB" id="A0A485M705"/>